<dbReference type="SUPFAM" id="SSF56112">
    <property type="entry name" value="Protein kinase-like (PK-like)"/>
    <property type="match status" value="1"/>
</dbReference>
<dbReference type="GO" id="GO:0043484">
    <property type="term" value="P:regulation of RNA splicing"/>
    <property type="evidence" value="ECO:0007669"/>
    <property type="project" value="TreeGrafter"/>
</dbReference>
<dbReference type="Proteomes" id="UP000030143">
    <property type="component" value="Unassembled WGS sequence"/>
</dbReference>
<evidence type="ECO:0000259" key="6">
    <source>
        <dbReference type="PROSITE" id="PS50011"/>
    </source>
</evidence>
<dbReference type="VEuPathDB" id="FungiDB:PEXP_102270"/>
<dbReference type="Gene3D" id="3.30.200.20">
    <property type="entry name" value="Phosphorylase Kinase, domain 1"/>
    <property type="match status" value="2"/>
</dbReference>
<dbReference type="GeneID" id="27673293"/>
<dbReference type="PhylomeDB" id="A0A0A2JUH7"/>
<dbReference type="SMART" id="SM00220">
    <property type="entry name" value="S_TKc"/>
    <property type="match status" value="1"/>
</dbReference>
<keyword evidence="8" id="KW-1185">Reference proteome</keyword>
<keyword evidence="5" id="KW-0067">ATP-binding</keyword>
<dbReference type="InterPro" id="IPR011009">
    <property type="entry name" value="Kinase-like_dom_sf"/>
</dbReference>
<dbReference type="PANTHER" id="PTHR45646:SF11">
    <property type="entry name" value="SERINE_THREONINE-PROTEIN KINASE DOA"/>
    <property type="match status" value="1"/>
</dbReference>
<keyword evidence="2" id="KW-0808">Transferase</keyword>
<dbReference type="HOGENOM" id="CLU_000288_81_2_1"/>
<evidence type="ECO:0000256" key="2">
    <source>
        <dbReference type="ARBA" id="ARBA00022679"/>
    </source>
</evidence>
<feature type="domain" description="Protein kinase" evidence="6">
    <location>
        <begin position="1"/>
        <end position="410"/>
    </location>
</feature>
<keyword evidence="1" id="KW-0723">Serine/threonine-protein kinase</keyword>
<dbReference type="STRING" id="27334.A0A0A2JUH7"/>
<evidence type="ECO:0000313" key="8">
    <source>
        <dbReference type="Proteomes" id="UP000030143"/>
    </source>
</evidence>
<dbReference type="GO" id="GO:0005524">
    <property type="term" value="F:ATP binding"/>
    <property type="evidence" value="ECO:0007669"/>
    <property type="project" value="UniProtKB-KW"/>
</dbReference>
<evidence type="ECO:0000256" key="4">
    <source>
        <dbReference type="ARBA" id="ARBA00022777"/>
    </source>
</evidence>
<name>A0A0A2JUH7_PENEN</name>
<dbReference type="OrthoDB" id="5979581at2759"/>
<dbReference type="Pfam" id="PF00069">
    <property type="entry name" value="Pkinase"/>
    <property type="match status" value="1"/>
</dbReference>
<dbReference type="Gene3D" id="1.10.510.10">
    <property type="entry name" value="Transferase(Phosphotransferase) domain 1"/>
    <property type="match status" value="1"/>
</dbReference>
<comment type="caution">
    <text evidence="7">The sequence shown here is derived from an EMBL/GenBank/DDBJ whole genome shotgun (WGS) entry which is preliminary data.</text>
</comment>
<dbReference type="GO" id="GO:0004674">
    <property type="term" value="F:protein serine/threonine kinase activity"/>
    <property type="evidence" value="ECO:0007669"/>
    <property type="project" value="UniProtKB-KW"/>
</dbReference>
<keyword evidence="3" id="KW-0547">Nucleotide-binding</keyword>
<organism evidence="7 8">
    <name type="scientific">Penicillium expansum</name>
    <name type="common">Blue mold rot fungus</name>
    <dbReference type="NCBI Taxonomy" id="27334"/>
    <lineage>
        <taxon>Eukaryota</taxon>
        <taxon>Fungi</taxon>
        <taxon>Dikarya</taxon>
        <taxon>Ascomycota</taxon>
        <taxon>Pezizomycotina</taxon>
        <taxon>Eurotiomycetes</taxon>
        <taxon>Eurotiomycetidae</taxon>
        <taxon>Eurotiales</taxon>
        <taxon>Aspergillaceae</taxon>
        <taxon>Penicillium</taxon>
    </lineage>
</organism>
<dbReference type="PROSITE" id="PS50011">
    <property type="entry name" value="PROTEIN_KINASE_DOM"/>
    <property type="match status" value="1"/>
</dbReference>
<protein>
    <recommendedName>
        <fullName evidence="6">Protein kinase domain-containing protein</fullName>
    </recommendedName>
</protein>
<gene>
    <name evidence="7" type="ORF">PEX2_005970</name>
</gene>
<dbReference type="PANTHER" id="PTHR45646">
    <property type="entry name" value="SERINE/THREONINE-PROTEIN KINASE DOA-RELATED"/>
    <property type="match status" value="1"/>
</dbReference>
<dbReference type="EMBL" id="JQFZ01000181">
    <property type="protein sequence ID" value="KGO55875.1"/>
    <property type="molecule type" value="Genomic_DNA"/>
</dbReference>
<proteinExistence type="predicted"/>
<dbReference type="GO" id="GO:0005634">
    <property type="term" value="C:nucleus"/>
    <property type="evidence" value="ECO:0007669"/>
    <property type="project" value="TreeGrafter"/>
</dbReference>
<dbReference type="AlphaFoldDB" id="A0A0A2JUH7"/>
<evidence type="ECO:0000256" key="3">
    <source>
        <dbReference type="ARBA" id="ARBA00022741"/>
    </source>
</evidence>
<dbReference type="InterPro" id="IPR000719">
    <property type="entry name" value="Prot_kinase_dom"/>
</dbReference>
<keyword evidence="4" id="KW-0418">Kinase</keyword>
<reference evidence="7 8" key="1">
    <citation type="journal article" date="2015" name="Mol. Plant Microbe Interact.">
        <title>Genome, transcriptome, and functional analyses of Penicillium expansum provide new insights into secondary metabolism and pathogenicity.</title>
        <authorList>
            <person name="Ballester A.R."/>
            <person name="Marcet-Houben M."/>
            <person name="Levin E."/>
            <person name="Sela N."/>
            <person name="Selma-Lazaro C."/>
            <person name="Carmona L."/>
            <person name="Wisniewski M."/>
            <person name="Droby S."/>
            <person name="Gonzalez-Candelas L."/>
            <person name="Gabaldon T."/>
        </authorList>
    </citation>
    <scope>NUCLEOTIDE SEQUENCE [LARGE SCALE GENOMIC DNA]</scope>
    <source>
        <strain evidence="7 8">MD-8</strain>
    </source>
</reference>
<evidence type="ECO:0000313" key="7">
    <source>
        <dbReference type="EMBL" id="KGO55875.1"/>
    </source>
</evidence>
<accession>A0A0A2JUH7</accession>
<sequence>MLFGNVYPVSQVLLFPIKILSIAAMSTSSPPNPPSKASIDDGRRFKAITLPCEWVEDYRPGGYHPVILGDVFNRQYKVIRKLGKKQWIFGPVEGTRHITRLLGEFEHRGPNGVHKCLVFEPMGPSVNTMVEELPQFKPRRQEMEIRYPLQMAKSILQALAFLHENGIAHGDFQPGNILFTLDNINSKPGNLVRQEEDVQARSISRPIERLDGKQDKWAPQYLCVAQPLVPFTYYTEGFKVKLSDIGGAYFLTDPPEKPVTPLGLRAPESILTGSVNNTVDVWSFSCIVFELITGQPLFCIPYSGMEDDDHLVYLTAQLGALPDELFRHWKTSSLYFTPERKLFNCQLGGVTPGEEPLMVEQTSIEESFDQADPDLDEEEAHKVKTLIRWTLQYDPAKRPSPAEILSDPWFCDINFESDPSKVNLV</sequence>
<dbReference type="InterPro" id="IPR051175">
    <property type="entry name" value="CLK_kinases"/>
</dbReference>
<evidence type="ECO:0000256" key="1">
    <source>
        <dbReference type="ARBA" id="ARBA00022527"/>
    </source>
</evidence>
<evidence type="ECO:0000256" key="5">
    <source>
        <dbReference type="ARBA" id="ARBA00022840"/>
    </source>
</evidence>
<dbReference type="RefSeq" id="XP_016597848.1">
    <property type="nucleotide sequence ID" value="XM_016737874.1"/>
</dbReference>